<dbReference type="EC" id="1.4.3.16" evidence="4 11"/>
<dbReference type="UniPathway" id="UPA00253">
    <property type="reaction ID" value="UER00326"/>
</dbReference>
<evidence type="ECO:0000256" key="2">
    <source>
        <dbReference type="ARBA" id="ARBA00004950"/>
    </source>
</evidence>
<dbReference type="GO" id="GO:0008734">
    <property type="term" value="F:L-aspartate oxidase activity"/>
    <property type="evidence" value="ECO:0007669"/>
    <property type="project" value="UniProtKB-UniRule"/>
</dbReference>
<keyword evidence="6 13" id="KW-0285">Flavoprotein</keyword>
<dbReference type="Gene3D" id="3.90.700.10">
    <property type="entry name" value="Succinate dehydrogenase/fumarate reductase flavoprotein, catalytic domain"/>
    <property type="match status" value="1"/>
</dbReference>
<organism evidence="16 17">
    <name type="scientific">Legionella busanensis</name>
    <dbReference type="NCBI Taxonomy" id="190655"/>
    <lineage>
        <taxon>Bacteria</taxon>
        <taxon>Pseudomonadati</taxon>
        <taxon>Pseudomonadota</taxon>
        <taxon>Gammaproteobacteria</taxon>
        <taxon>Legionellales</taxon>
        <taxon>Legionellaceae</taxon>
        <taxon>Legionella</taxon>
    </lineage>
</organism>
<dbReference type="NCBIfam" id="TIGR00551">
    <property type="entry name" value="nadB"/>
    <property type="match status" value="1"/>
</dbReference>
<dbReference type="GO" id="GO:0034628">
    <property type="term" value="P:'de novo' NAD+ biosynthetic process from L-aspartate"/>
    <property type="evidence" value="ECO:0007669"/>
    <property type="project" value="TreeGrafter"/>
</dbReference>
<evidence type="ECO:0000256" key="11">
    <source>
        <dbReference type="NCBIfam" id="TIGR00551"/>
    </source>
</evidence>
<dbReference type="SUPFAM" id="SSF56425">
    <property type="entry name" value="Succinate dehydrogenase/fumarate reductase flavoprotein, catalytic domain"/>
    <property type="match status" value="1"/>
</dbReference>
<dbReference type="SUPFAM" id="SSF46977">
    <property type="entry name" value="Succinate dehydrogenase/fumarate reductase flavoprotein C-terminal domain"/>
    <property type="match status" value="1"/>
</dbReference>
<dbReference type="InterPro" id="IPR005288">
    <property type="entry name" value="NadB"/>
</dbReference>
<evidence type="ECO:0000256" key="1">
    <source>
        <dbReference type="ARBA" id="ARBA00001974"/>
    </source>
</evidence>
<feature type="domain" description="Fumarate reductase/succinate dehydrogenase flavoprotein-like C-terminal" evidence="15">
    <location>
        <begin position="449"/>
        <end position="529"/>
    </location>
</feature>
<protein>
    <recommendedName>
        <fullName evidence="5 11">L-aspartate oxidase</fullName>
        <ecNumber evidence="4 11">1.4.3.16</ecNumber>
    </recommendedName>
</protein>
<accession>A0A378JJF3</accession>
<proteinExistence type="inferred from homology"/>
<evidence type="ECO:0000256" key="6">
    <source>
        <dbReference type="ARBA" id="ARBA00022630"/>
    </source>
</evidence>
<evidence type="ECO:0000259" key="14">
    <source>
        <dbReference type="Pfam" id="PF00890"/>
    </source>
</evidence>
<keyword evidence="7 13" id="KW-0662">Pyridine nucleotide biosynthesis</keyword>
<evidence type="ECO:0000256" key="9">
    <source>
        <dbReference type="ARBA" id="ARBA00023002"/>
    </source>
</evidence>
<gene>
    <name evidence="16" type="primary">nadB</name>
    <name evidence="16" type="ORF">NCTC13316_00906</name>
</gene>
<evidence type="ECO:0000256" key="12">
    <source>
        <dbReference type="PIRSR" id="PIRSR000171-1"/>
    </source>
</evidence>
<comment type="cofactor">
    <cofactor evidence="1 13">
        <name>FAD</name>
        <dbReference type="ChEBI" id="CHEBI:57692"/>
    </cofactor>
</comment>
<evidence type="ECO:0000256" key="7">
    <source>
        <dbReference type="ARBA" id="ARBA00022642"/>
    </source>
</evidence>
<dbReference type="GO" id="GO:0005737">
    <property type="term" value="C:cytoplasm"/>
    <property type="evidence" value="ECO:0007669"/>
    <property type="project" value="UniProtKB-SubCell"/>
</dbReference>
<dbReference type="InterPro" id="IPR003953">
    <property type="entry name" value="FAD-dep_OxRdtase_2_FAD-bd"/>
</dbReference>
<dbReference type="Gene3D" id="3.50.50.60">
    <property type="entry name" value="FAD/NAD(P)-binding domain"/>
    <property type="match status" value="1"/>
</dbReference>
<dbReference type="InterPro" id="IPR036188">
    <property type="entry name" value="FAD/NAD-bd_sf"/>
</dbReference>
<keyword evidence="17" id="KW-1185">Reference proteome</keyword>
<evidence type="ECO:0000313" key="17">
    <source>
        <dbReference type="Proteomes" id="UP000254794"/>
    </source>
</evidence>
<comment type="similarity">
    <text evidence="3 13">Belongs to the FAD-dependent oxidoreductase 2 family. NadB subfamily.</text>
</comment>
<dbReference type="PANTHER" id="PTHR42716">
    <property type="entry name" value="L-ASPARTATE OXIDASE"/>
    <property type="match status" value="1"/>
</dbReference>
<keyword evidence="8 13" id="KW-0274">FAD</keyword>
<reference evidence="16 17" key="1">
    <citation type="submission" date="2018-06" db="EMBL/GenBank/DDBJ databases">
        <authorList>
            <consortium name="Pathogen Informatics"/>
            <person name="Doyle S."/>
        </authorList>
    </citation>
    <scope>NUCLEOTIDE SEQUENCE [LARGE SCALE GENOMIC DNA]</scope>
    <source>
        <strain evidence="16 17">NCTC13316</strain>
    </source>
</reference>
<dbReference type="Proteomes" id="UP000254794">
    <property type="component" value="Unassembled WGS sequence"/>
</dbReference>
<name>A0A378JJF3_9GAMM</name>
<comment type="function">
    <text evidence="13">Catalyzes the oxidation of L-aspartate to iminoaspartate.</text>
</comment>
<dbReference type="PIRSF" id="PIRSF000171">
    <property type="entry name" value="SDHA_APRA_LASPO"/>
    <property type="match status" value="1"/>
</dbReference>
<dbReference type="EMBL" id="UGOD01000001">
    <property type="protein sequence ID" value="STX50818.1"/>
    <property type="molecule type" value="Genomic_DNA"/>
</dbReference>
<dbReference type="RefSeq" id="WP_115330499.1">
    <property type="nucleotide sequence ID" value="NZ_CAAAHP010000007.1"/>
</dbReference>
<evidence type="ECO:0000256" key="4">
    <source>
        <dbReference type="ARBA" id="ARBA00012173"/>
    </source>
</evidence>
<dbReference type="InterPro" id="IPR037099">
    <property type="entry name" value="Fum_R/Succ_DH_flav-like_C_sf"/>
</dbReference>
<dbReference type="Pfam" id="PF02910">
    <property type="entry name" value="Succ_DH_flav_C"/>
    <property type="match status" value="1"/>
</dbReference>
<comment type="catalytic activity">
    <reaction evidence="10">
        <text>L-aspartate + O2 = iminosuccinate + H2O2</text>
        <dbReference type="Rhea" id="RHEA:25876"/>
        <dbReference type="ChEBI" id="CHEBI:15379"/>
        <dbReference type="ChEBI" id="CHEBI:16240"/>
        <dbReference type="ChEBI" id="CHEBI:29991"/>
        <dbReference type="ChEBI" id="CHEBI:77875"/>
        <dbReference type="EC" id="1.4.3.16"/>
    </reaction>
    <physiologicalReaction direction="left-to-right" evidence="10">
        <dbReference type="Rhea" id="RHEA:25877"/>
    </physiologicalReaction>
</comment>
<dbReference type="OrthoDB" id="9806724at2"/>
<dbReference type="InterPro" id="IPR015939">
    <property type="entry name" value="Fum_Rdtase/Succ_DH_flav-like_C"/>
</dbReference>
<evidence type="ECO:0000256" key="3">
    <source>
        <dbReference type="ARBA" id="ARBA00008562"/>
    </source>
</evidence>
<comment type="pathway">
    <text evidence="2 13">Cofactor biosynthesis; NAD(+) biosynthesis; iminoaspartate from L-aspartate (oxidase route): step 1/1.</text>
</comment>
<evidence type="ECO:0000259" key="15">
    <source>
        <dbReference type="Pfam" id="PF02910"/>
    </source>
</evidence>
<feature type="active site" description="Proton acceptor" evidence="12">
    <location>
        <position position="295"/>
    </location>
</feature>
<evidence type="ECO:0000256" key="10">
    <source>
        <dbReference type="ARBA" id="ARBA00048305"/>
    </source>
</evidence>
<dbReference type="FunFam" id="3.90.700.10:FF:000002">
    <property type="entry name" value="L-aspartate oxidase"/>
    <property type="match status" value="1"/>
</dbReference>
<comment type="subcellular location">
    <subcellularLocation>
        <location evidence="13">Cytoplasm</location>
    </subcellularLocation>
</comment>
<evidence type="ECO:0000256" key="8">
    <source>
        <dbReference type="ARBA" id="ARBA00022827"/>
    </source>
</evidence>
<sequence>MSYSSQQGTNHEFDVLVLGSGLAGLHYCLQLLKLQPALRIALISKASLNECNSKYAQGGIAAAVSGEDSIEAHIQDTLKAGDGLCYTPAVEFIIDNGPRAIQELLDYPIQFIKQAGEYVLAQEGGHSYRRIFNSGDQTGLIVTQTLLAAIARHPQIHCFEDHVAVNLITHYEPHSIENQGEVLGAYILDCEKNVIHTFLARCVILATGGAGKTYRYTTNPMVATGDGVAMAYRAGARVGNMEFYQFHPTLLHHHTLNNFLISEAVRGEGAFLKNAETGERFMHRYAPEQLELATRDVVARAIFTEIEQSQSGFVYLDITHQSKEFLKKRFPHIYSTLLTIGIDISQDWIPVVPAAHYQCGGVLTNLHGQTDLKRLYAIGEVAFTGLHGANRLASNSLLEAIVMASSAAQHSLKDINDPFKSLNNIDNWNSTSEVNNRRASQINAHWRGLRGEMTSYAGIVRTEAGLQDLLQLIMKRQQIIEEYYWKHSITRDFIELRNIILNAELIVRAALARRESRGGHYREDFPEKSAQARESISRLNLPLNPFI</sequence>
<feature type="domain" description="FAD-dependent oxidoreductase 2 FAD-binding" evidence="14">
    <location>
        <begin position="14"/>
        <end position="397"/>
    </location>
</feature>
<dbReference type="Gene3D" id="1.20.58.100">
    <property type="entry name" value="Fumarate reductase/succinate dehydrogenase flavoprotein-like, C-terminal domain"/>
    <property type="match status" value="1"/>
</dbReference>
<keyword evidence="9 13" id="KW-0560">Oxidoreductase</keyword>
<dbReference type="PANTHER" id="PTHR42716:SF2">
    <property type="entry name" value="L-ASPARTATE OXIDASE, CHLOROPLASTIC"/>
    <property type="match status" value="1"/>
</dbReference>
<evidence type="ECO:0000256" key="13">
    <source>
        <dbReference type="RuleBase" id="RU362049"/>
    </source>
</evidence>
<dbReference type="SUPFAM" id="SSF51905">
    <property type="entry name" value="FAD/NAD(P)-binding domain"/>
    <property type="match status" value="1"/>
</dbReference>
<dbReference type="Pfam" id="PF00890">
    <property type="entry name" value="FAD_binding_2"/>
    <property type="match status" value="1"/>
</dbReference>
<evidence type="ECO:0000313" key="16">
    <source>
        <dbReference type="EMBL" id="STX50818.1"/>
    </source>
</evidence>
<dbReference type="InterPro" id="IPR027477">
    <property type="entry name" value="Succ_DH/fumarate_Rdtase_cat_sf"/>
</dbReference>
<evidence type="ECO:0000256" key="5">
    <source>
        <dbReference type="ARBA" id="ARBA00021901"/>
    </source>
</evidence>
<dbReference type="AlphaFoldDB" id="A0A378JJF3"/>